<dbReference type="Pfam" id="PF00069">
    <property type="entry name" value="Pkinase"/>
    <property type="match status" value="1"/>
</dbReference>
<keyword evidence="5 6" id="KW-0067">ATP-binding</keyword>
<dbReference type="EMBL" id="JAYJJR010000008">
    <property type="protein sequence ID" value="MEB3022136.1"/>
    <property type="molecule type" value="Genomic_DNA"/>
</dbReference>
<evidence type="ECO:0000256" key="4">
    <source>
        <dbReference type="ARBA" id="ARBA00022777"/>
    </source>
</evidence>
<comment type="similarity">
    <text evidence="6">Belongs to the protein kinase superfamily.</text>
</comment>
<dbReference type="CDD" id="cd14014">
    <property type="entry name" value="STKc_PknB_like"/>
    <property type="match status" value="1"/>
</dbReference>
<dbReference type="InterPro" id="IPR027417">
    <property type="entry name" value="P-loop_NTPase"/>
</dbReference>
<evidence type="ECO:0000256" key="1">
    <source>
        <dbReference type="ARBA" id="ARBA00022527"/>
    </source>
</evidence>
<dbReference type="RefSeq" id="WP_225405285.1">
    <property type="nucleotide sequence ID" value="NZ_JAYJJR010000008.1"/>
</dbReference>
<dbReference type="EC" id="2.7.11.1" evidence="6"/>
<proteinExistence type="inferred from homology"/>
<keyword evidence="11" id="KW-1185">Reference proteome</keyword>
<dbReference type="PROSITE" id="PS00107">
    <property type="entry name" value="PROTEIN_KINASE_ATP"/>
    <property type="match status" value="1"/>
</dbReference>
<feature type="domain" description="Protein kinase" evidence="9">
    <location>
        <begin position="26"/>
        <end position="283"/>
    </location>
</feature>
<dbReference type="Proteomes" id="UP001299596">
    <property type="component" value="Unassembled WGS sequence"/>
</dbReference>
<dbReference type="Gene3D" id="1.10.510.10">
    <property type="entry name" value="Transferase(Phosphotransferase) domain 1"/>
    <property type="match status" value="1"/>
</dbReference>
<evidence type="ECO:0000256" key="3">
    <source>
        <dbReference type="ARBA" id="ARBA00022741"/>
    </source>
</evidence>
<evidence type="ECO:0000256" key="7">
    <source>
        <dbReference type="PROSITE-ProRule" id="PRU10141"/>
    </source>
</evidence>
<dbReference type="InterPro" id="IPR041664">
    <property type="entry name" value="AAA_16"/>
</dbReference>
<protein>
    <recommendedName>
        <fullName evidence="6">Serine/threonine-protein kinase PknK</fullName>
        <ecNumber evidence="6">2.7.11.1</ecNumber>
    </recommendedName>
    <alternativeName>
        <fullName evidence="6">Protein kinase K</fullName>
    </alternativeName>
</protein>
<dbReference type="InterPro" id="IPR016236">
    <property type="entry name" value="Ser/Thr_kinase_PknK_prd"/>
</dbReference>
<dbReference type="InterPro" id="IPR011009">
    <property type="entry name" value="Kinase-like_dom_sf"/>
</dbReference>
<dbReference type="Gene3D" id="1.25.40.10">
    <property type="entry name" value="Tetratricopeptide repeat domain"/>
    <property type="match status" value="1"/>
</dbReference>
<reference evidence="10 11" key="1">
    <citation type="submission" date="2023-12" db="EMBL/GenBank/DDBJ databases">
        <title>Description of new species of Mycobacterium terrae complex isolated from sewage at the Sao Paulo Zoological Park Foundation in Brazil.</title>
        <authorList>
            <person name="Romagnoli C.L."/>
            <person name="Conceicao E.C."/>
            <person name="Machado E."/>
            <person name="Barreto L.B.P.F."/>
            <person name="Sharma A."/>
            <person name="Silva N.M."/>
            <person name="Marques L.E."/>
            <person name="Juliana M.A."/>
            <person name="Lourenco M.C.S."/>
            <person name="Digiampietri L.A."/>
            <person name="Suffys P.N."/>
            <person name="Viana-Niero C."/>
        </authorList>
    </citation>
    <scope>NUCLEOTIDE SEQUENCE [LARGE SCALE GENOMIC DNA]</scope>
    <source>
        <strain evidence="10 11">MYC098</strain>
    </source>
</reference>
<dbReference type="SUPFAM" id="SSF52540">
    <property type="entry name" value="P-loop containing nucleoside triphosphate hydrolases"/>
    <property type="match status" value="1"/>
</dbReference>
<dbReference type="GO" id="GO:0016301">
    <property type="term" value="F:kinase activity"/>
    <property type="evidence" value="ECO:0007669"/>
    <property type="project" value="UniProtKB-KW"/>
</dbReference>
<dbReference type="InterPro" id="IPR000719">
    <property type="entry name" value="Prot_kinase_dom"/>
</dbReference>
<comment type="catalytic activity">
    <reaction evidence="6">
        <text>L-seryl-[protein] + ATP = O-phospho-L-seryl-[protein] + ADP + H(+)</text>
        <dbReference type="Rhea" id="RHEA:17989"/>
        <dbReference type="Rhea" id="RHEA-COMP:9863"/>
        <dbReference type="Rhea" id="RHEA-COMP:11604"/>
        <dbReference type="ChEBI" id="CHEBI:15378"/>
        <dbReference type="ChEBI" id="CHEBI:29999"/>
        <dbReference type="ChEBI" id="CHEBI:30616"/>
        <dbReference type="ChEBI" id="CHEBI:83421"/>
        <dbReference type="ChEBI" id="CHEBI:456216"/>
        <dbReference type="EC" id="2.7.11.1"/>
    </reaction>
</comment>
<name>A0ABU5XM09_9MYCO</name>
<comment type="caution">
    <text evidence="10">The sequence shown here is derived from an EMBL/GenBank/DDBJ whole genome shotgun (WGS) entry which is preliminary data.</text>
</comment>
<dbReference type="PANTHER" id="PTHR43289">
    <property type="entry name" value="MITOGEN-ACTIVATED PROTEIN KINASE KINASE KINASE 20-RELATED"/>
    <property type="match status" value="1"/>
</dbReference>
<dbReference type="Pfam" id="PF13191">
    <property type="entry name" value="AAA_16"/>
    <property type="match status" value="1"/>
</dbReference>
<dbReference type="Pfam" id="PF25873">
    <property type="entry name" value="WHD_MalT"/>
    <property type="match status" value="1"/>
</dbReference>
<feature type="binding site" evidence="7">
    <location>
        <position position="55"/>
    </location>
    <ligand>
        <name>ATP</name>
        <dbReference type="ChEBI" id="CHEBI:30616"/>
    </ligand>
</feature>
<accession>A0ABU5XM09</accession>
<organism evidence="10 11">
    <name type="scientific">[Mycobacterium] crassicus</name>
    <dbReference type="NCBI Taxonomy" id="2872309"/>
    <lineage>
        <taxon>Bacteria</taxon>
        <taxon>Bacillati</taxon>
        <taxon>Actinomycetota</taxon>
        <taxon>Actinomycetes</taxon>
        <taxon>Mycobacteriales</taxon>
        <taxon>Mycobacteriaceae</taxon>
        <taxon>Mycolicibacter</taxon>
    </lineage>
</organism>
<dbReference type="PIRSF" id="PIRSF000574">
    <property type="entry name" value="Ser/Thr_PK_PknK_prd"/>
    <property type="match status" value="1"/>
</dbReference>
<evidence type="ECO:0000256" key="5">
    <source>
        <dbReference type="ARBA" id="ARBA00022840"/>
    </source>
</evidence>
<dbReference type="SUPFAM" id="SSF56112">
    <property type="entry name" value="Protein kinase-like (PK-like)"/>
    <property type="match status" value="1"/>
</dbReference>
<sequence length="1115" mass="120418">MAEYDPLVTRHDMMGDVAAELVSAGLTEPQEIGRGGFGVVYRCVQVSLDRTVAVKVLTADLDQENLDRFIREQRAMGRLSGHPNIVNVLQIGTTASGRPFLVMQYHPHGTLDALIRKHGPLDWSRVLRSGVKLAGALETAHEAGVLHRDVKPANILYTEYGEPALTDFGIARVAGGFETRAGLVAGTPAFTAPEVLSGAIPSVASDLYGLGATLFCALTGHAAFERRSGESLIAQFVRLSSAPVPDLGKLDIPDALSQAVEQAMAADPADRPASAAEFGAELCEIGRRIGMGGEAMALRLDAAADALLTGAAPSTAVSGLRSTFSKFTVPPTPPAKLRPPRSPRAQVPRHRLIDALRTGKQRRLTVIHAPSGYGKSTLAAQWGEELAREGVPVAWLTVDDDDNNVVWFLAHLLESIQRARPGLATSLGQVLEEQGDKAGRYVLTTLIEELHDSDEQIALVIDDWQRVSDAETIATLGFLLENGCHHLHLIVTSWSLAGLPMSRLRILDELTVISADDLRFDVVEAKSLLDDVDGLRLSADDIEALTTSTEGWAAALQLAALSLHAGGDAASLVSQLSGANDVIGIGEFLGENVLDTLEPEMVEFLMATSITERTCGGLASTLAEVPRGQAMLEEVERRGLFLKRIPDNPTWFRFHHIAMEFLRRRLDRDRPERVEQLHRAASKWFAEHGDLNEAVDHALAAGEVTLAVDLVEQDRTTLIEQAKMATFLGIIAKLPPRLVVTRARLQLTIAWANMLLQRPVPFSAALKRFKAALDHENLSEAARADLRAEADALRGVAGVFADRTEGVDTLLVEVLSRPDTLHPRVAAVSGNAAAFAAIYRFDFDAAYRLLEWAGDYHQLVGPQSGVYARCFAGIAARYQADIPRARAYFREAFEIGAGLGPRSHVRLFAGALLGQLLYEADELPEATRLLDESYEFGSDGSGVDYLTARYVTSAKIKAAQGEHTAAIDRLAAGIKVADESGLPRLAAAINNERIRLGIAIAPQVADRLRLPRVIPSDDGIAMMTAELDEDSAIRLLSAGHSTDAHDQACRRADELLAGIDSTRRPLAALNAELLLVETLIATGRQHDAETRLTDLTARCTELGLSRLLIDAGLSR</sequence>
<dbReference type="InterPro" id="IPR008271">
    <property type="entry name" value="Ser/Thr_kinase_AS"/>
</dbReference>
<dbReference type="InterPro" id="IPR059106">
    <property type="entry name" value="WHD_MalT"/>
</dbReference>
<dbReference type="PROSITE" id="PS50011">
    <property type="entry name" value="PROTEIN_KINASE_DOM"/>
    <property type="match status" value="1"/>
</dbReference>
<evidence type="ECO:0000313" key="10">
    <source>
        <dbReference type="EMBL" id="MEB3022136.1"/>
    </source>
</evidence>
<evidence type="ECO:0000256" key="6">
    <source>
        <dbReference type="PIRNR" id="PIRNR000574"/>
    </source>
</evidence>
<feature type="region of interest" description="Disordered" evidence="8">
    <location>
        <begin position="328"/>
        <end position="347"/>
    </location>
</feature>
<feature type="compositionally biased region" description="Pro residues" evidence="8">
    <location>
        <begin position="330"/>
        <end position="342"/>
    </location>
</feature>
<dbReference type="SMART" id="SM00220">
    <property type="entry name" value="S_TKc"/>
    <property type="match status" value="1"/>
</dbReference>
<keyword evidence="3 6" id="KW-0547">Nucleotide-binding</keyword>
<gene>
    <name evidence="10" type="ORF">K6T79_13890</name>
</gene>
<keyword evidence="1 6" id="KW-0723">Serine/threonine-protein kinase</keyword>
<evidence type="ECO:0000256" key="2">
    <source>
        <dbReference type="ARBA" id="ARBA00022679"/>
    </source>
</evidence>
<evidence type="ECO:0000313" key="11">
    <source>
        <dbReference type="Proteomes" id="UP001299596"/>
    </source>
</evidence>
<dbReference type="InterPro" id="IPR011990">
    <property type="entry name" value="TPR-like_helical_dom_sf"/>
</dbReference>
<dbReference type="InterPro" id="IPR017441">
    <property type="entry name" value="Protein_kinase_ATP_BS"/>
</dbReference>
<dbReference type="PROSITE" id="PS00108">
    <property type="entry name" value="PROTEIN_KINASE_ST"/>
    <property type="match status" value="1"/>
</dbReference>
<comment type="catalytic activity">
    <reaction evidence="6">
        <text>L-threonyl-[protein] + ATP = O-phospho-L-threonyl-[protein] + ADP + H(+)</text>
        <dbReference type="Rhea" id="RHEA:46608"/>
        <dbReference type="Rhea" id="RHEA-COMP:11060"/>
        <dbReference type="Rhea" id="RHEA-COMP:11605"/>
        <dbReference type="ChEBI" id="CHEBI:15378"/>
        <dbReference type="ChEBI" id="CHEBI:30013"/>
        <dbReference type="ChEBI" id="CHEBI:30616"/>
        <dbReference type="ChEBI" id="CHEBI:61977"/>
        <dbReference type="ChEBI" id="CHEBI:456216"/>
        <dbReference type="EC" id="2.7.11.1"/>
    </reaction>
</comment>
<keyword evidence="4 6" id="KW-0418">Kinase</keyword>
<keyword evidence="2 6" id="KW-0808">Transferase</keyword>
<dbReference type="PANTHER" id="PTHR43289:SF6">
    <property type="entry name" value="SERINE_THREONINE-PROTEIN KINASE NEKL-3"/>
    <property type="match status" value="1"/>
</dbReference>
<dbReference type="Gene3D" id="3.40.50.300">
    <property type="entry name" value="P-loop containing nucleotide triphosphate hydrolases"/>
    <property type="match status" value="1"/>
</dbReference>
<evidence type="ECO:0000256" key="8">
    <source>
        <dbReference type="SAM" id="MobiDB-lite"/>
    </source>
</evidence>
<evidence type="ECO:0000259" key="9">
    <source>
        <dbReference type="PROSITE" id="PS50011"/>
    </source>
</evidence>